<dbReference type="Proteomes" id="UP001221898">
    <property type="component" value="Unassembled WGS sequence"/>
</dbReference>
<organism evidence="1 2">
    <name type="scientific">Aldrovandia affinis</name>
    <dbReference type="NCBI Taxonomy" id="143900"/>
    <lineage>
        <taxon>Eukaryota</taxon>
        <taxon>Metazoa</taxon>
        <taxon>Chordata</taxon>
        <taxon>Craniata</taxon>
        <taxon>Vertebrata</taxon>
        <taxon>Euteleostomi</taxon>
        <taxon>Actinopterygii</taxon>
        <taxon>Neopterygii</taxon>
        <taxon>Teleostei</taxon>
        <taxon>Notacanthiformes</taxon>
        <taxon>Halosauridae</taxon>
        <taxon>Aldrovandia</taxon>
    </lineage>
</organism>
<accession>A0AAD7W674</accession>
<dbReference type="AlphaFoldDB" id="A0AAD7W674"/>
<sequence length="69" mass="7226">MCAFGAKAVNLDLLCEAEFTGTGVFVSAPQSVEQRSCQQSLKGPAAQGLGELSQGKHTDCCSLSHRVIN</sequence>
<protein>
    <submittedName>
        <fullName evidence="1">Uncharacterized protein</fullName>
    </submittedName>
</protein>
<reference evidence="1" key="1">
    <citation type="journal article" date="2023" name="Science">
        <title>Genome structures resolve the early diversification of teleost fishes.</title>
        <authorList>
            <person name="Parey E."/>
            <person name="Louis A."/>
            <person name="Montfort J."/>
            <person name="Bouchez O."/>
            <person name="Roques C."/>
            <person name="Iampietro C."/>
            <person name="Lluch J."/>
            <person name="Castinel A."/>
            <person name="Donnadieu C."/>
            <person name="Desvignes T."/>
            <person name="Floi Bucao C."/>
            <person name="Jouanno E."/>
            <person name="Wen M."/>
            <person name="Mejri S."/>
            <person name="Dirks R."/>
            <person name="Jansen H."/>
            <person name="Henkel C."/>
            <person name="Chen W.J."/>
            <person name="Zahm M."/>
            <person name="Cabau C."/>
            <person name="Klopp C."/>
            <person name="Thompson A.W."/>
            <person name="Robinson-Rechavi M."/>
            <person name="Braasch I."/>
            <person name="Lecointre G."/>
            <person name="Bobe J."/>
            <person name="Postlethwait J.H."/>
            <person name="Berthelot C."/>
            <person name="Roest Crollius H."/>
            <person name="Guiguen Y."/>
        </authorList>
    </citation>
    <scope>NUCLEOTIDE SEQUENCE</scope>
    <source>
        <strain evidence="1">NC1722</strain>
    </source>
</reference>
<keyword evidence="2" id="KW-1185">Reference proteome</keyword>
<evidence type="ECO:0000313" key="1">
    <source>
        <dbReference type="EMBL" id="KAJ8385751.1"/>
    </source>
</evidence>
<dbReference type="EMBL" id="JAINUG010000242">
    <property type="protein sequence ID" value="KAJ8385751.1"/>
    <property type="molecule type" value="Genomic_DNA"/>
</dbReference>
<evidence type="ECO:0000313" key="2">
    <source>
        <dbReference type="Proteomes" id="UP001221898"/>
    </source>
</evidence>
<name>A0AAD7W674_9TELE</name>
<proteinExistence type="predicted"/>
<comment type="caution">
    <text evidence="1">The sequence shown here is derived from an EMBL/GenBank/DDBJ whole genome shotgun (WGS) entry which is preliminary data.</text>
</comment>
<gene>
    <name evidence="1" type="ORF">AAFF_G00182690</name>
</gene>